<organism evidence="3 4">
    <name type="scientific">Candidatus Methanoperedens nitratireducens</name>
    <dbReference type="NCBI Taxonomy" id="1392998"/>
    <lineage>
        <taxon>Archaea</taxon>
        <taxon>Methanobacteriati</taxon>
        <taxon>Methanobacteriota</taxon>
        <taxon>Stenosarchaea group</taxon>
        <taxon>Methanomicrobia</taxon>
        <taxon>Methanosarcinales</taxon>
        <taxon>ANME-2 cluster</taxon>
        <taxon>Candidatus Methanoperedentaceae</taxon>
        <taxon>Candidatus Methanoperedens</taxon>
    </lineage>
</organism>
<keyword evidence="1" id="KW-0808">Transferase</keyword>
<dbReference type="HAMAP" id="MF_02223">
    <property type="entry name" value="Pantoate_kinase"/>
    <property type="match status" value="1"/>
</dbReference>
<evidence type="ECO:0000256" key="1">
    <source>
        <dbReference type="HAMAP-Rule" id="MF_02223"/>
    </source>
</evidence>
<keyword evidence="4" id="KW-1185">Reference proteome</keyword>
<dbReference type="AlphaFoldDB" id="A0A284VU27"/>
<dbReference type="PIRSF" id="PIRSF016896">
    <property type="entry name" value="GHMP_arc_MJ0969"/>
    <property type="match status" value="1"/>
</dbReference>
<dbReference type="GO" id="GO:0016301">
    <property type="term" value="F:kinase activity"/>
    <property type="evidence" value="ECO:0007669"/>
    <property type="project" value="UniProtKB-UniRule"/>
</dbReference>
<dbReference type="PANTHER" id="PTHR42282:SF1">
    <property type="entry name" value="PANTOATE KINASE"/>
    <property type="match status" value="1"/>
</dbReference>
<dbReference type="PANTHER" id="PTHR42282">
    <property type="entry name" value="PANTOATE KINASE-RELATED"/>
    <property type="match status" value="1"/>
</dbReference>
<comment type="catalytic activity">
    <reaction evidence="1">
        <text>(R)-pantoate + ATP = (R)-4-phosphopantoate + ADP + H(+)</text>
        <dbReference type="Rhea" id="RHEA:28246"/>
        <dbReference type="ChEBI" id="CHEBI:15378"/>
        <dbReference type="ChEBI" id="CHEBI:15980"/>
        <dbReference type="ChEBI" id="CHEBI:30616"/>
        <dbReference type="ChEBI" id="CHEBI:61294"/>
        <dbReference type="ChEBI" id="CHEBI:456216"/>
        <dbReference type="EC" id="2.7.1.169"/>
    </reaction>
</comment>
<keyword evidence="1 3" id="KW-0418">Kinase</keyword>
<dbReference type="Gene3D" id="3.30.230.10">
    <property type="match status" value="1"/>
</dbReference>
<evidence type="ECO:0000313" key="3">
    <source>
        <dbReference type="EMBL" id="SNQ62804.1"/>
    </source>
</evidence>
<keyword evidence="1" id="KW-0067">ATP-binding</keyword>
<evidence type="ECO:0000313" key="4">
    <source>
        <dbReference type="Proteomes" id="UP000218615"/>
    </source>
</evidence>
<dbReference type="InterPro" id="IPR014721">
    <property type="entry name" value="Ribsml_uS5_D2-typ_fold_subgr"/>
</dbReference>
<dbReference type="Proteomes" id="UP000218615">
    <property type="component" value="Unassembled WGS sequence"/>
</dbReference>
<dbReference type="SUPFAM" id="SSF54211">
    <property type="entry name" value="Ribosomal protein S5 domain 2-like"/>
    <property type="match status" value="1"/>
</dbReference>
<dbReference type="EMBL" id="FZMP01000240">
    <property type="protein sequence ID" value="SNQ62804.1"/>
    <property type="molecule type" value="Genomic_DNA"/>
</dbReference>
<dbReference type="InterPro" id="IPR012043">
    <property type="entry name" value="PoK"/>
</dbReference>
<comment type="function">
    <text evidence="1">Phosphorylates (R)-pantoate to form (R)-4-phosphopantoate in the CoA biosynthesis pathway.</text>
</comment>
<dbReference type="Pfam" id="PF00288">
    <property type="entry name" value="GHMP_kinases_N"/>
    <property type="match status" value="1"/>
</dbReference>
<evidence type="ECO:0000259" key="2">
    <source>
        <dbReference type="Pfam" id="PF00288"/>
    </source>
</evidence>
<dbReference type="GO" id="GO:0015937">
    <property type="term" value="P:coenzyme A biosynthetic process"/>
    <property type="evidence" value="ECO:0007669"/>
    <property type="project" value="UniProtKB-UniRule"/>
</dbReference>
<keyword evidence="1" id="KW-0547">Nucleotide-binding</keyword>
<sequence length="282" mass="29501">MEQQIFARAFAPAHISGIFIIDIKEEPRLSGSMGCGICLEDGAVTKVRTAEETTIKINDAVTEAPTTLSAISLLTSQPVLVETELDIPIGAGFGASGAGALSTALALNDELSLALTFNELALAAHTAEVTNRTGLGDVAGQTCGGVDIRAKAGIPPVGIIDRIPCRNISVSWVSFGGLSTKSVLTDDLKKRSINKAGKSRLKELIKKPTLTNFFQQSCAFAKEIELMSPKVKDAIEAVEAMGGLASQAMLGDTVFAINDNGALLEFGDARESRISSTGAHLL</sequence>
<comment type="pathway">
    <text evidence="1">Cofactor biosynthesis; coenzyme A biosynthesis.</text>
</comment>
<keyword evidence="1" id="KW-0173">Coenzyme A biosynthesis</keyword>
<dbReference type="EC" id="2.7.1.169" evidence="1"/>
<dbReference type="InterPro" id="IPR020568">
    <property type="entry name" value="Ribosomal_Su5_D2-typ_SF"/>
</dbReference>
<dbReference type="RefSeq" id="WP_218838065.1">
    <property type="nucleotide sequence ID" value="NZ_FZMP01000240.1"/>
</dbReference>
<feature type="domain" description="GHMP kinase N-terminal" evidence="2">
    <location>
        <begin position="77"/>
        <end position="145"/>
    </location>
</feature>
<protein>
    <recommendedName>
        <fullName evidence="1">Pantoate kinase</fullName>
        <shortName evidence="1">PoK</shortName>
        <ecNumber evidence="1">2.7.1.169</ecNumber>
    </recommendedName>
</protein>
<accession>A0A284VU27</accession>
<dbReference type="GO" id="GO:0005524">
    <property type="term" value="F:ATP binding"/>
    <property type="evidence" value="ECO:0007669"/>
    <property type="project" value="UniProtKB-KW"/>
</dbReference>
<dbReference type="InterPro" id="IPR006204">
    <property type="entry name" value="GHMP_kinase_N_dom"/>
</dbReference>
<reference evidence="4" key="1">
    <citation type="submission" date="2017-06" db="EMBL/GenBank/DDBJ databases">
        <authorList>
            <person name="Cremers G."/>
        </authorList>
    </citation>
    <scope>NUCLEOTIDE SEQUENCE [LARGE SCALE GENOMIC DNA]</scope>
</reference>
<proteinExistence type="inferred from homology"/>
<gene>
    <name evidence="3" type="ORF">MNV_90018</name>
</gene>
<name>A0A284VU27_9EURY</name>
<dbReference type="UniPathway" id="UPA00241"/>
<dbReference type="OrthoDB" id="85822at2157"/>
<comment type="similarity">
    <text evidence="1">Belongs to the GHMP kinase family. PoK subfamily.</text>
</comment>